<dbReference type="AlphaFoldDB" id="A0A8H9L1H3"/>
<reference evidence="3" key="2">
    <citation type="submission" date="2020-09" db="EMBL/GenBank/DDBJ databases">
        <authorList>
            <person name="Sun Q."/>
            <person name="Ohkuma M."/>
        </authorList>
    </citation>
    <scope>NUCLEOTIDE SEQUENCE</scope>
    <source>
        <strain evidence="3">JCM 1480</strain>
    </source>
</reference>
<evidence type="ECO:0000313" key="4">
    <source>
        <dbReference type="Proteomes" id="UP000648535"/>
    </source>
</evidence>
<keyword evidence="2" id="KW-1133">Transmembrane helix</keyword>
<organism evidence="3 4">
    <name type="scientific">Curtobacterium luteum</name>
    <dbReference type="NCBI Taxonomy" id="33881"/>
    <lineage>
        <taxon>Bacteria</taxon>
        <taxon>Bacillati</taxon>
        <taxon>Actinomycetota</taxon>
        <taxon>Actinomycetes</taxon>
        <taxon>Micrococcales</taxon>
        <taxon>Microbacteriaceae</taxon>
        <taxon>Curtobacterium</taxon>
    </lineage>
</organism>
<accession>A0A8H9L1H3</accession>
<gene>
    <name evidence="3" type="ORF">GCM10009769_27940</name>
</gene>
<protein>
    <submittedName>
        <fullName evidence="3">Uncharacterized protein</fullName>
    </submittedName>
</protein>
<dbReference type="EMBL" id="BMOI01000013">
    <property type="protein sequence ID" value="GGL08144.1"/>
    <property type="molecule type" value="Genomic_DNA"/>
</dbReference>
<evidence type="ECO:0000256" key="1">
    <source>
        <dbReference type="SAM" id="MobiDB-lite"/>
    </source>
</evidence>
<feature type="transmembrane region" description="Helical" evidence="2">
    <location>
        <begin position="69"/>
        <end position="93"/>
    </location>
</feature>
<sequence>MLQPANARPNPFEEHGQGLTGTEDLVPDRRVKMIDRIITDANIPQTVDGWRADACKSNAGRTAELSLKAVIVVFLILAVEGSPLLITTGATLLHRRLSPESRARLGIDDNYTWTQWYHMLQKGLTRLIALADPKPAKYQRKMTRAQMLANREARDPESSAAALVRLDWLCNQLLYATIAVCPGVLDGWEGNITIDGTAYPVFSKHGQTKNSLYASIESDAAFYMRDSRHKETTDRSAARKVMFGYELHLVAPAANISPDPGTSFAQPVMGISQCQPSESPSTFGLSAITSAMSRFGDRMRGGLVIADKGYFANAKAEDLALPVRAMGMGILTDYKKDQTGVVDGYAGAELIEGTFYCPGMPEALKSATKDERYDRIEPDVWLKRIDGRAPYVVRRKAKPDADGYTPMMCPAAGPNATVICPLKPKDASRNSGKSLLPIMPVNLPEHPDKICTQTSVVFPPTAGAKFRQDLRYATAAWFRLYRSGRNFIESTNAYIKDEGKHALAVAGRRRARGHSKQYFLATTLVFAANLQRINSHLWNEANPLAPDRTRRRDKLNNYRWDPTTRQGTAPNGLFDGYQPAEAFDDDLDNLETCYQD</sequence>
<feature type="region of interest" description="Disordered" evidence="1">
    <location>
        <begin position="1"/>
        <end position="23"/>
    </location>
</feature>
<keyword evidence="2" id="KW-0812">Transmembrane</keyword>
<feature type="region of interest" description="Disordered" evidence="1">
    <location>
        <begin position="548"/>
        <end position="575"/>
    </location>
</feature>
<proteinExistence type="predicted"/>
<keyword evidence="2" id="KW-0472">Membrane</keyword>
<dbReference type="Proteomes" id="UP000648535">
    <property type="component" value="Unassembled WGS sequence"/>
</dbReference>
<name>A0A8H9L1H3_9MICO</name>
<evidence type="ECO:0000256" key="2">
    <source>
        <dbReference type="SAM" id="Phobius"/>
    </source>
</evidence>
<evidence type="ECO:0000313" key="3">
    <source>
        <dbReference type="EMBL" id="GGL08144.1"/>
    </source>
</evidence>
<dbReference type="RefSeq" id="WP_188889238.1">
    <property type="nucleotide sequence ID" value="NZ_BMOI01000013.1"/>
</dbReference>
<comment type="caution">
    <text evidence="3">The sequence shown here is derived from an EMBL/GenBank/DDBJ whole genome shotgun (WGS) entry which is preliminary data.</text>
</comment>
<reference evidence="3" key="1">
    <citation type="journal article" date="2014" name="Int. J. Syst. Evol. Microbiol.">
        <title>Complete genome sequence of Corynebacterium casei LMG S-19264T (=DSM 44701T), isolated from a smear-ripened cheese.</title>
        <authorList>
            <consortium name="US DOE Joint Genome Institute (JGI-PGF)"/>
            <person name="Walter F."/>
            <person name="Albersmeier A."/>
            <person name="Kalinowski J."/>
            <person name="Ruckert C."/>
        </authorList>
    </citation>
    <scope>NUCLEOTIDE SEQUENCE</scope>
    <source>
        <strain evidence="3">JCM 1480</strain>
    </source>
</reference>